<evidence type="ECO:0000256" key="13">
    <source>
        <dbReference type="ARBA" id="ARBA00024531"/>
    </source>
</evidence>
<comment type="catalytic activity">
    <reaction evidence="13">
        <text>a 1,2-diacyl-sn-glycerol + H2O = a 2-acylglycerol + a fatty acid + H(+)</text>
        <dbReference type="Rhea" id="RHEA:33275"/>
        <dbReference type="ChEBI" id="CHEBI:15377"/>
        <dbReference type="ChEBI" id="CHEBI:15378"/>
        <dbReference type="ChEBI" id="CHEBI:17389"/>
        <dbReference type="ChEBI" id="CHEBI:17815"/>
        <dbReference type="ChEBI" id="CHEBI:28868"/>
        <dbReference type="EC" id="3.1.1.116"/>
    </reaction>
    <physiologicalReaction direction="left-to-right" evidence="13">
        <dbReference type="Rhea" id="RHEA:33276"/>
    </physiologicalReaction>
</comment>
<dbReference type="InterPro" id="IPR002921">
    <property type="entry name" value="Fungal_lipase-type"/>
</dbReference>
<reference evidence="17 18" key="1">
    <citation type="submission" date="2024-04" db="EMBL/GenBank/DDBJ databases">
        <title>Symmetric and asymmetric DNA N6-adenine methylation regulates different biological responses in Mucorales.</title>
        <authorList>
            <consortium name="Lawrence Berkeley National Laboratory"/>
            <person name="Lax C."/>
            <person name="Mondo S.J."/>
            <person name="Osorio-Concepcion M."/>
            <person name="Muszewska A."/>
            <person name="Corrochano-Luque M."/>
            <person name="Gutierrez G."/>
            <person name="Riley R."/>
            <person name="Lipzen A."/>
            <person name="Guo J."/>
            <person name="Hundley H."/>
            <person name="Amirebrahimi M."/>
            <person name="Ng V."/>
            <person name="Lorenzo-Gutierrez D."/>
            <person name="Binder U."/>
            <person name="Yang J."/>
            <person name="Song Y."/>
            <person name="Canovas D."/>
            <person name="Navarro E."/>
            <person name="Freitag M."/>
            <person name="Gabaldon T."/>
            <person name="Grigoriev I.V."/>
            <person name="Corrochano L.M."/>
            <person name="Nicolas F.E."/>
            <person name="Garre V."/>
        </authorList>
    </citation>
    <scope>NUCLEOTIDE SEQUENCE [LARGE SCALE GENOMIC DNA]</scope>
    <source>
        <strain evidence="17 18">L51</strain>
    </source>
</reference>
<keyword evidence="5" id="KW-0812">Transmembrane</keyword>
<dbReference type="CDD" id="cd00519">
    <property type="entry name" value="Lipase_3"/>
    <property type="match status" value="1"/>
</dbReference>
<keyword evidence="4" id="KW-0597">Phosphoprotein</keyword>
<keyword evidence="8" id="KW-0106">Calcium</keyword>
<comment type="subcellular location">
    <subcellularLocation>
        <location evidence="2">Cell membrane</location>
        <topology evidence="2">Multi-pass membrane protein</topology>
    </subcellularLocation>
</comment>
<evidence type="ECO:0000256" key="1">
    <source>
        <dbReference type="ARBA" id="ARBA00001913"/>
    </source>
</evidence>
<keyword evidence="11" id="KW-0443">Lipid metabolism</keyword>
<evidence type="ECO:0000256" key="4">
    <source>
        <dbReference type="ARBA" id="ARBA00022553"/>
    </source>
</evidence>
<evidence type="ECO:0000259" key="16">
    <source>
        <dbReference type="Pfam" id="PF01764"/>
    </source>
</evidence>
<dbReference type="InterPro" id="IPR029058">
    <property type="entry name" value="AB_hydrolase_fold"/>
</dbReference>
<evidence type="ECO:0000256" key="10">
    <source>
        <dbReference type="ARBA" id="ARBA00022989"/>
    </source>
</evidence>
<feature type="compositionally biased region" description="Low complexity" evidence="15">
    <location>
        <begin position="39"/>
        <end position="58"/>
    </location>
</feature>
<evidence type="ECO:0000256" key="7">
    <source>
        <dbReference type="ARBA" id="ARBA00022801"/>
    </source>
</evidence>
<dbReference type="GO" id="GO:0016787">
    <property type="term" value="F:hydrolase activity"/>
    <property type="evidence" value="ECO:0007669"/>
    <property type="project" value="UniProtKB-KW"/>
</dbReference>
<feature type="region of interest" description="Disordered" evidence="15">
    <location>
        <begin position="37"/>
        <end position="60"/>
    </location>
</feature>
<dbReference type="PANTHER" id="PTHR45792">
    <property type="entry name" value="DIACYLGLYCEROL LIPASE HOMOLOG-RELATED"/>
    <property type="match status" value="1"/>
</dbReference>
<dbReference type="PANTHER" id="PTHR45792:SF7">
    <property type="entry name" value="PUTATIVE (AFU_ORTHOLOGUE AFUA_6G02710)-RELATED"/>
    <property type="match status" value="1"/>
</dbReference>
<evidence type="ECO:0000313" key="18">
    <source>
        <dbReference type="Proteomes" id="UP001448207"/>
    </source>
</evidence>
<sequence>MFDAAKCGTVLSLGVSRQALINAFSSAQTRHALLEAAPNNNINSNKNNNNNSSSSSSNETQDSGFLEVLERYTGLGIHLIHHTFTVAELFAMSGLQLTSKAVKTSLKAVEESVRVLDGIFGSSETSRAIAGIVTLMHREIMNDPNFELAKEGKIAILTGLTRAITTFAVLQSLTHQRTMKQFKMTVFPHNFPRNHIINNIAHFMRYASAAYGESFMRILGIGDIPSAFPASADHPNHHAFAHHTGVPIQDILLSSYTDASLLSSMHHPSMHALVHYVAVDHQAKAIVLTCRGTLGLSDILTDLTCGYVDFDLPTDQPGLPPVRYRAHGGMLDAAQRLAAREKGRVFQTIRQGLQRYPEYGLVLCGHSLGGGVVGLLSVIWSERREQAVSHPVPFVTSPFSGLPAGRPIHCYTYGPPCCMSLELSEYCGQGLVTSVVHGYDFVSGLSIGLLKDLKNVAQTLHTESNITDEIIGRLIGQQTNKIFQPTGPFRVPDEEYSEDDQWFWALIKTMRADMTGEKIYPPSTIYHIKTTPHSSHSRDNSPIGSQSIGSAAHTVVLSRCEDVKARFSEIIFTKSMFMDHSPNVYEKVIRQLCRGFFDQKGAYDQV</sequence>
<dbReference type="Gene3D" id="3.40.50.1820">
    <property type="entry name" value="alpha/beta hydrolase"/>
    <property type="match status" value="1"/>
</dbReference>
<dbReference type="InterPro" id="IPR052214">
    <property type="entry name" value="DAG_Lipase-Related"/>
</dbReference>
<comment type="caution">
    <text evidence="17">The sequence shown here is derived from an EMBL/GenBank/DDBJ whole genome shotgun (WGS) entry which is preliminary data.</text>
</comment>
<protein>
    <recommendedName>
        <fullName evidence="14">sn-1-specific diacylglycerol lipase</fullName>
        <ecNumber evidence="14">3.1.1.116</ecNumber>
    </recommendedName>
</protein>
<evidence type="ECO:0000256" key="12">
    <source>
        <dbReference type="ARBA" id="ARBA00023136"/>
    </source>
</evidence>
<accession>A0ABR3ASI2</accession>
<keyword evidence="6" id="KW-0479">Metal-binding</keyword>
<keyword evidence="3" id="KW-1003">Cell membrane</keyword>
<comment type="cofactor">
    <cofactor evidence="1">
        <name>Ca(2+)</name>
        <dbReference type="ChEBI" id="CHEBI:29108"/>
    </cofactor>
</comment>
<evidence type="ECO:0000313" key="17">
    <source>
        <dbReference type="EMBL" id="KAL0081221.1"/>
    </source>
</evidence>
<evidence type="ECO:0000256" key="11">
    <source>
        <dbReference type="ARBA" id="ARBA00023098"/>
    </source>
</evidence>
<evidence type="ECO:0000256" key="9">
    <source>
        <dbReference type="ARBA" id="ARBA00022963"/>
    </source>
</evidence>
<proteinExistence type="predicted"/>
<evidence type="ECO:0000256" key="3">
    <source>
        <dbReference type="ARBA" id="ARBA00022475"/>
    </source>
</evidence>
<evidence type="ECO:0000256" key="8">
    <source>
        <dbReference type="ARBA" id="ARBA00022837"/>
    </source>
</evidence>
<evidence type="ECO:0000256" key="15">
    <source>
        <dbReference type="SAM" id="MobiDB-lite"/>
    </source>
</evidence>
<evidence type="ECO:0000256" key="6">
    <source>
        <dbReference type="ARBA" id="ARBA00022723"/>
    </source>
</evidence>
<keyword evidence="12" id="KW-0472">Membrane</keyword>
<evidence type="ECO:0000256" key="5">
    <source>
        <dbReference type="ARBA" id="ARBA00022692"/>
    </source>
</evidence>
<keyword evidence="18" id="KW-1185">Reference proteome</keyword>
<feature type="domain" description="Fungal lipase-type" evidence="16">
    <location>
        <begin position="287"/>
        <end position="444"/>
    </location>
</feature>
<dbReference type="Pfam" id="PF01764">
    <property type="entry name" value="Lipase_3"/>
    <property type="match status" value="1"/>
</dbReference>
<dbReference type="SUPFAM" id="SSF53474">
    <property type="entry name" value="alpha/beta-Hydrolases"/>
    <property type="match status" value="1"/>
</dbReference>
<evidence type="ECO:0000256" key="14">
    <source>
        <dbReference type="ARBA" id="ARBA00026104"/>
    </source>
</evidence>
<evidence type="ECO:0000256" key="2">
    <source>
        <dbReference type="ARBA" id="ARBA00004651"/>
    </source>
</evidence>
<keyword evidence="10" id="KW-1133">Transmembrane helix</keyword>
<dbReference type="EC" id="3.1.1.116" evidence="14"/>
<dbReference type="EMBL" id="JBCLYO010000018">
    <property type="protein sequence ID" value="KAL0081221.1"/>
    <property type="molecule type" value="Genomic_DNA"/>
</dbReference>
<gene>
    <name evidence="17" type="ORF">J3Q64DRAFT_1681343</name>
</gene>
<dbReference type="Proteomes" id="UP001448207">
    <property type="component" value="Unassembled WGS sequence"/>
</dbReference>
<organism evidence="17 18">
    <name type="scientific">Phycomyces blakesleeanus</name>
    <dbReference type="NCBI Taxonomy" id="4837"/>
    <lineage>
        <taxon>Eukaryota</taxon>
        <taxon>Fungi</taxon>
        <taxon>Fungi incertae sedis</taxon>
        <taxon>Mucoromycota</taxon>
        <taxon>Mucoromycotina</taxon>
        <taxon>Mucoromycetes</taxon>
        <taxon>Mucorales</taxon>
        <taxon>Phycomycetaceae</taxon>
        <taxon>Phycomyces</taxon>
    </lineage>
</organism>
<keyword evidence="9" id="KW-0442">Lipid degradation</keyword>
<keyword evidence="7 17" id="KW-0378">Hydrolase</keyword>
<name>A0ABR3ASI2_PHYBL</name>